<feature type="domain" description="Metallo-beta-lactamase" evidence="4">
    <location>
        <begin position="24"/>
        <end position="229"/>
    </location>
</feature>
<reference evidence="5 6" key="1">
    <citation type="journal article" date="2015" name="J. Biotechnol.">
        <title>Complete genome sequence of Paenibacillus beijingensis 7188(T) (=DSM 24997(T)), a novel rhizobacterium from jujube garden soil.</title>
        <authorList>
            <person name="Kwak Y."/>
            <person name="Shin J.H."/>
        </authorList>
    </citation>
    <scope>NUCLEOTIDE SEQUENCE [LARGE SCALE GENOMIC DNA]</scope>
    <source>
        <strain evidence="5 6">DSM 24997</strain>
    </source>
</reference>
<protein>
    <recommendedName>
        <fullName evidence="4">Metallo-beta-lactamase domain-containing protein</fullName>
    </recommendedName>
</protein>
<evidence type="ECO:0000256" key="1">
    <source>
        <dbReference type="ARBA" id="ARBA00034221"/>
    </source>
</evidence>
<dbReference type="PANTHER" id="PTHR42951">
    <property type="entry name" value="METALLO-BETA-LACTAMASE DOMAIN-CONTAINING"/>
    <property type="match status" value="1"/>
</dbReference>
<dbReference type="SMART" id="SM00849">
    <property type="entry name" value="Lactamase_B"/>
    <property type="match status" value="1"/>
</dbReference>
<name>A0A0D5NL34_9BACL</name>
<dbReference type="SUPFAM" id="SSF56281">
    <property type="entry name" value="Metallo-hydrolase/oxidoreductase"/>
    <property type="match status" value="1"/>
</dbReference>
<comment type="function">
    <text evidence="2">Counteracts the endogenous Pycsar antiviral defense system. Phosphodiesterase that enables metal-dependent hydrolysis of host cyclic nucleotide Pycsar defense signals such as cCMP and cUMP.</text>
</comment>
<evidence type="ECO:0000256" key="3">
    <source>
        <dbReference type="ARBA" id="ARBA00048505"/>
    </source>
</evidence>
<reference evidence="6" key="2">
    <citation type="submission" date="2015-03" db="EMBL/GenBank/DDBJ databases">
        <title>Genome sequence of Paenibacillus beijingensis strain DSM 24997T.</title>
        <authorList>
            <person name="Kwak Y."/>
            <person name="Shin J.-H."/>
        </authorList>
    </citation>
    <scope>NUCLEOTIDE SEQUENCE [LARGE SCALE GENOMIC DNA]</scope>
    <source>
        <strain evidence="6">DSM 24997</strain>
    </source>
</reference>
<dbReference type="RefSeq" id="WP_045671130.1">
    <property type="nucleotide sequence ID" value="NZ_CP011058.1"/>
</dbReference>
<evidence type="ECO:0000259" key="4">
    <source>
        <dbReference type="SMART" id="SM00849"/>
    </source>
</evidence>
<dbReference type="InterPro" id="IPR036866">
    <property type="entry name" value="RibonucZ/Hydroxyglut_hydro"/>
</dbReference>
<gene>
    <name evidence="5" type="ORF">VN24_15515</name>
</gene>
<accession>A0A0D5NL34</accession>
<dbReference type="EMBL" id="CP011058">
    <property type="protein sequence ID" value="AJY75702.1"/>
    <property type="molecule type" value="Genomic_DNA"/>
</dbReference>
<dbReference type="Gene3D" id="3.60.15.10">
    <property type="entry name" value="Ribonuclease Z/Hydroxyacylglutathione hydrolase-like"/>
    <property type="match status" value="1"/>
</dbReference>
<dbReference type="STRING" id="1126833.VN24_15515"/>
<dbReference type="PANTHER" id="PTHR42951:SF15">
    <property type="entry name" value="METALLO-BETA-LACTAMASE SUPERFAMILY PROTEIN"/>
    <property type="match status" value="1"/>
</dbReference>
<dbReference type="KEGG" id="pbj:VN24_15515"/>
<dbReference type="OrthoDB" id="9802248at2"/>
<proteinExistence type="predicted"/>
<evidence type="ECO:0000313" key="5">
    <source>
        <dbReference type="EMBL" id="AJY75702.1"/>
    </source>
</evidence>
<organism evidence="5 6">
    <name type="scientific">Paenibacillus beijingensis</name>
    <dbReference type="NCBI Taxonomy" id="1126833"/>
    <lineage>
        <taxon>Bacteria</taxon>
        <taxon>Bacillati</taxon>
        <taxon>Bacillota</taxon>
        <taxon>Bacilli</taxon>
        <taxon>Bacillales</taxon>
        <taxon>Paenibacillaceae</taxon>
        <taxon>Paenibacillus</taxon>
    </lineage>
</organism>
<evidence type="ECO:0000256" key="2">
    <source>
        <dbReference type="ARBA" id="ARBA00034301"/>
    </source>
</evidence>
<dbReference type="CDD" id="cd07721">
    <property type="entry name" value="yflN-like_MBL-fold"/>
    <property type="match status" value="1"/>
</dbReference>
<comment type="catalytic activity">
    <reaction evidence="3">
        <text>3',5'-cyclic UMP + H2O = UMP + H(+)</text>
        <dbReference type="Rhea" id="RHEA:70575"/>
        <dbReference type="ChEBI" id="CHEBI:15377"/>
        <dbReference type="ChEBI" id="CHEBI:15378"/>
        <dbReference type="ChEBI" id="CHEBI:57865"/>
        <dbReference type="ChEBI" id="CHEBI:184387"/>
    </reaction>
    <physiologicalReaction direction="left-to-right" evidence="3">
        <dbReference type="Rhea" id="RHEA:70576"/>
    </physiologicalReaction>
</comment>
<dbReference type="InterPro" id="IPR050855">
    <property type="entry name" value="NDM-1-like"/>
</dbReference>
<comment type="catalytic activity">
    <reaction evidence="1">
        <text>3',5'-cyclic CMP + H2O = CMP + H(+)</text>
        <dbReference type="Rhea" id="RHEA:72675"/>
        <dbReference type="ChEBI" id="CHEBI:15377"/>
        <dbReference type="ChEBI" id="CHEBI:15378"/>
        <dbReference type="ChEBI" id="CHEBI:58003"/>
        <dbReference type="ChEBI" id="CHEBI:60377"/>
    </reaction>
    <physiologicalReaction direction="left-to-right" evidence="1">
        <dbReference type="Rhea" id="RHEA:72676"/>
    </physiologicalReaction>
</comment>
<dbReference type="AlphaFoldDB" id="A0A0D5NL34"/>
<keyword evidence="6" id="KW-1185">Reference proteome</keyword>
<dbReference type="InterPro" id="IPR001279">
    <property type="entry name" value="Metallo-B-lactamas"/>
</dbReference>
<dbReference type="Pfam" id="PF00753">
    <property type="entry name" value="Lactamase_B"/>
    <property type="match status" value="1"/>
</dbReference>
<sequence length="251" mass="27178">MKKLSDQVTMLEIELVGSSGQKSIISPVLITGEDGPTLVDAGMAGQYGNLAAALREAGVEPSDIKRILITHQDIDHMGGLPELLLELPPSVEVFAHSDDRPYIEGEIPMLKFNRERLAPMLQSAPPEIKEKLEAMLAHPPFGKVNRIVVDGELLPVHGGIRVIHTPGHTPGHLCFYLEQDRILIAADELRVVNGELEGPAEQATPDMPLAIASLHKLTGLPAQRVVCYHGGLYDRNPSARITELAAQGVAR</sequence>
<dbReference type="Proteomes" id="UP000032633">
    <property type="component" value="Chromosome"/>
</dbReference>
<evidence type="ECO:0000313" key="6">
    <source>
        <dbReference type="Proteomes" id="UP000032633"/>
    </source>
</evidence>
<dbReference type="PATRIC" id="fig|1126833.4.peg.3393"/>
<dbReference type="HOGENOM" id="CLU_030571_2_1_9"/>